<dbReference type="InterPro" id="IPR014748">
    <property type="entry name" value="Enoyl-CoA_hydra_C"/>
</dbReference>
<dbReference type="AlphaFoldDB" id="A0A4D7AR32"/>
<dbReference type="OrthoDB" id="9781757at2"/>
<dbReference type="PANTHER" id="PTHR43459">
    <property type="entry name" value="ENOYL-COA HYDRATASE"/>
    <property type="match status" value="1"/>
</dbReference>
<keyword evidence="3" id="KW-1185">Reference proteome</keyword>
<gene>
    <name evidence="2" type="ORF">E8M01_05700</name>
</gene>
<accession>A0A4D7AR32</accession>
<comment type="similarity">
    <text evidence="1">Belongs to the enoyl-CoA hydratase/isomerase family.</text>
</comment>
<dbReference type="InterPro" id="IPR001753">
    <property type="entry name" value="Enoyl-CoA_hydra/iso"/>
</dbReference>
<dbReference type="Pfam" id="PF00378">
    <property type="entry name" value="ECH_1"/>
    <property type="match status" value="1"/>
</dbReference>
<organism evidence="2 3">
    <name type="scientific">Phreatobacter stygius</name>
    <dbReference type="NCBI Taxonomy" id="1940610"/>
    <lineage>
        <taxon>Bacteria</taxon>
        <taxon>Pseudomonadati</taxon>
        <taxon>Pseudomonadota</taxon>
        <taxon>Alphaproteobacteria</taxon>
        <taxon>Hyphomicrobiales</taxon>
        <taxon>Phreatobacteraceae</taxon>
        <taxon>Phreatobacter</taxon>
    </lineage>
</organism>
<dbReference type="CDD" id="cd06558">
    <property type="entry name" value="crotonase-like"/>
    <property type="match status" value="1"/>
</dbReference>
<reference evidence="2 3" key="1">
    <citation type="submission" date="2019-04" db="EMBL/GenBank/DDBJ databases">
        <title>Phreatobacter aquaticus sp. nov.</title>
        <authorList>
            <person name="Choi A."/>
        </authorList>
    </citation>
    <scope>NUCLEOTIDE SEQUENCE [LARGE SCALE GENOMIC DNA]</scope>
    <source>
        <strain evidence="2 3">KCTC 52518</strain>
    </source>
</reference>
<protein>
    <submittedName>
        <fullName evidence="2">Enoyl-CoA hydratase/isomerase family protein</fullName>
    </submittedName>
</protein>
<keyword evidence="2" id="KW-0413">Isomerase</keyword>
<dbReference type="GO" id="GO:0016853">
    <property type="term" value="F:isomerase activity"/>
    <property type="evidence" value="ECO:0007669"/>
    <property type="project" value="UniProtKB-KW"/>
</dbReference>
<dbReference type="PANTHER" id="PTHR43459:SF1">
    <property type="entry name" value="EG:BACN32G11.4 PROTEIN"/>
    <property type="match status" value="1"/>
</dbReference>
<dbReference type="Gene3D" id="1.10.12.10">
    <property type="entry name" value="Lyase 2-enoyl-coa Hydratase, Chain A, domain 2"/>
    <property type="match status" value="1"/>
</dbReference>
<dbReference type="RefSeq" id="WP_136959241.1">
    <property type="nucleotide sequence ID" value="NZ_CP039690.1"/>
</dbReference>
<proteinExistence type="inferred from homology"/>
<dbReference type="KEGG" id="pstg:E8M01_05700"/>
<evidence type="ECO:0000256" key="1">
    <source>
        <dbReference type="ARBA" id="ARBA00005254"/>
    </source>
</evidence>
<evidence type="ECO:0000313" key="3">
    <source>
        <dbReference type="Proteomes" id="UP000298781"/>
    </source>
</evidence>
<dbReference type="SUPFAM" id="SSF52096">
    <property type="entry name" value="ClpP/crotonase"/>
    <property type="match status" value="1"/>
</dbReference>
<dbReference type="Gene3D" id="3.90.226.10">
    <property type="entry name" value="2-enoyl-CoA Hydratase, Chain A, domain 1"/>
    <property type="match status" value="1"/>
</dbReference>
<name>A0A4D7AR32_9HYPH</name>
<sequence length="258" mass="26216">MSDGTASLSVSGAIATLTIDHGARRNALSLPVRIALRAGLVAAQADPDIRAIILTGAGGHFSAGGDISSMSDTTPWSLRQRLAIVQDCVRLIIRGPQPVIAAVEGNAAGGGLALAAACDLVVAGESAQFSASFPKIGLMPDMGLAYTLPRRIGGGAARRIMLTAASLGAGEALRLGLADEVTPNGGALERALALAAGIAALAPTAVASTKRVLAAPVTDLDTALEMEAQAQGLLFATDDFREGIAAFLAKRKPEFRNR</sequence>
<evidence type="ECO:0000313" key="2">
    <source>
        <dbReference type="EMBL" id="QCI63784.1"/>
    </source>
</evidence>
<dbReference type="Proteomes" id="UP000298781">
    <property type="component" value="Chromosome"/>
</dbReference>
<dbReference type="EMBL" id="CP039690">
    <property type="protein sequence ID" value="QCI63784.1"/>
    <property type="molecule type" value="Genomic_DNA"/>
</dbReference>
<dbReference type="InterPro" id="IPR029045">
    <property type="entry name" value="ClpP/crotonase-like_dom_sf"/>
</dbReference>